<proteinExistence type="predicted"/>
<organism evidence="1 2">
    <name type="scientific">Bacteroides caccae</name>
    <dbReference type="NCBI Taxonomy" id="47678"/>
    <lineage>
        <taxon>Bacteria</taxon>
        <taxon>Pseudomonadati</taxon>
        <taxon>Bacteroidota</taxon>
        <taxon>Bacteroidia</taxon>
        <taxon>Bacteroidales</taxon>
        <taxon>Bacteroidaceae</taxon>
        <taxon>Bacteroides</taxon>
    </lineage>
</organism>
<evidence type="ECO:0000313" key="1">
    <source>
        <dbReference type="EMBL" id="CUP71361.1"/>
    </source>
</evidence>
<dbReference type="EMBL" id="CZBL01000002">
    <property type="protein sequence ID" value="CUP71361.1"/>
    <property type="molecule type" value="Genomic_DNA"/>
</dbReference>
<name>A0A174QHE1_9BACE</name>
<dbReference type="AlphaFoldDB" id="A0A174QHE1"/>
<dbReference type="RefSeq" id="WP_055255957.1">
    <property type="nucleotide sequence ID" value="NZ_CZBL01000002.1"/>
</dbReference>
<dbReference type="Proteomes" id="UP000095725">
    <property type="component" value="Unassembled WGS sequence"/>
</dbReference>
<protein>
    <submittedName>
        <fullName evidence="1">Uncharacterized protein</fullName>
    </submittedName>
</protein>
<gene>
    <name evidence="1" type="ORF">ERS852558_00846</name>
</gene>
<reference evidence="1 2" key="1">
    <citation type="submission" date="2015-09" db="EMBL/GenBank/DDBJ databases">
        <authorList>
            <consortium name="Pathogen Informatics"/>
        </authorList>
    </citation>
    <scope>NUCLEOTIDE SEQUENCE [LARGE SCALE GENOMIC DNA]</scope>
    <source>
        <strain evidence="1 2">2789STDY5834946</strain>
    </source>
</reference>
<sequence length="190" mass="22038">MMYLDITELFEEVVKKLPEGLEILYPNGKGGAKIVKSPRLNYIFGSSQYIKDILDEYSKSPGQSEKKFPLVALFTPIYEDRSDPNYFSKAKVSLIIVCSSCKEWSNEERRTTSFKNILRPIYKRLLEVLYEDSRFDCDCDEKVKHSYSENYSYGRYGAYTDSGKAVSEPIDAINIRSMEIKINNLNCRRK</sequence>
<accession>A0A174QHE1</accession>
<evidence type="ECO:0000313" key="2">
    <source>
        <dbReference type="Proteomes" id="UP000095725"/>
    </source>
</evidence>